<dbReference type="AlphaFoldDB" id="A0A380LLB9"/>
<reference evidence="2 3" key="1">
    <citation type="submission" date="2018-06" db="EMBL/GenBank/DDBJ databases">
        <authorList>
            <consortium name="Pathogen Informatics"/>
            <person name="Doyle S."/>
        </authorList>
    </citation>
    <scope>NUCLEOTIDE SEQUENCE [LARGE SCALE GENOMIC DNA]</scope>
    <source>
        <strain evidence="2 3">NCTC11087</strain>
    </source>
</reference>
<evidence type="ECO:0000256" key="1">
    <source>
        <dbReference type="ARBA" id="ARBA00023121"/>
    </source>
</evidence>
<dbReference type="InterPro" id="IPR043168">
    <property type="entry name" value="DegV_C"/>
</dbReference>
<dbReference type="Gene3D" id="3.40.50.10170">
    <property type="match status" value="1"/>
</dbReference>
<proteinExistence type="predicted"/>
<dbReference type="PANTHER" id="PTHR33434">
    <property type="entry name" value="DEGV DOMAIN-CONTAINING PROTEIN DR_1986-RELATED"/>
    <property type="match status" value="1"/>
</dbReference>
<dbReference type="OrthoDB" id="9775494at2"/>
<dbReference type="GeneID" id="77461984"/>
<protein>
    <submittedName>
        <fullName evidence="2">DegV family protein</fullName>
    </submittedName>
</protein>
<dbReference type="PROSITE" id="PS51482">
    <property type="entry name" value="DEGV"/>
    <property type="match status" value="1"/>
</dbReference>
<keyword evidence="3" id="KW-1185">Reference proteome</keyword>
<dbReference type="Pfam" id="PF02645">
    <property type="entry name" value="DegV"/>
    <property type="match status" value="1"/>
</dbReference>
<sequence>MKKVALMIDSSADITKEKAKELNLHVLRMPVIVDGKEYMEAETITDEQVLEALEAQKSVKTAQPIVGDMIRMWDDLLKTHDEVFYLPLSNALSGTNKTAITLAKNYEGKVTVVQSEFVCYPTVIMMQMVKEMIEKGYTCAQIKEKIETEGELLAVLIPEKLDTLKAGGRISPAVAAIAGLLKIVPLLNIRHGAIDLEDKVRTLKKAYQKGIEVVTKDVNPEDYIWMVIDAFDPKKSEDCKKMLEEAIGQPVQQHSFKTVILSHVGKGTIGFGRVKKIEY</sequence>
<dbReference type="Gene3D" id="3.30.1180.10">
    <property type="match status" value="1"/>
</dbReference>
<name>A0A380LLB9_9FIRM</name>
<dbReference type="Proteomes" id="UP000255523">
    <property type="component" value="Unassembled WGS sequence"/>
</dbReference>
<evidence type="ECO:0000313" key="2">
    <source>
        <dbReference type="EMBL" id="SUO04121.1"/>
    </source>
</evidence>
<dbReference type="NCBIfam" id="TIGR00762">
    <property type="entry name" value="DegV"/>
    <property type="match status" value="1"/>
</dbReference>
<accession>A0A380LLB9</accession>
<dbReference type="SUPFAM" id="SSF82549">
    <property type="entry name" value="DAK1/DegV-like"/>
    <property type="match status" value="1"/>
</dbReference>
<organism evidence="2 3">
    <name type="scientific">Faecalicoccus pleomorphus</name>
    <dbReference type="NCBI Taxonomy" id="1323"/>
    <lineage>
        <taxon>Bacteria</taxon>
        <taxon>Bacillati</taxon>
        <taxon>Bacillota</taxon>
        <taxon>Erysipelotrichia</taxon>
        <taxon>Erysipelotrichales</taxon>
        <taxon>Erysipelotrichaceae</taxon>
        <taxon>Faecalicoccus</taxon>
    </lineage>
</organism>
<dbReference type="EMBL" id="UHFX01000003">
    <property type="protein sequence ID" value="SUO04121.1"/>
    <property type="molecule type" value="Genomic_DNA"/>
</dbReference>
<keyword evidence="1" id="KW-0446">Lipid-binding</keyword>
<evidence type="ECO:0000313" key="3">
    <source>
        <dbReference type="Proteomes" id="UP000255523"/>
    </source>
</evidence>
<dbReference type="InterPro" id="IPR003797">
    <property type="entry name" value="DegV"/>
</dbReference>
<dbReference type="GO" id="GO:0008289">
    <property type="term" value="F:lipid binding"/>
    <property type="evidence" value="ECO:0007669"/>
    <property type="project" value="UniProtKB-KW"/>
</dbReference>
<gene>
    <name evidence="2" type="ORF">NCTC11087_01015</name>
</gene>
<dbReference type="InterPro" id="IPR050270">
    <property type="entry name" value="DegV_domain_contain"/>
</dbReference>
<dbReference type="PANTHER" id="PTHR33434:SF2">
    <property type="entry name" value="FATTY ACID-BINDING PROTEIN TM_1468"/>
    <property type="match status" value="1"/>
</dbReference>
<dbReference type="RefSeq" id="WP_022790453.1">
    <property type="nucleotide sequence ID" value="NZ_UHFX01000003.1"/>
</dbReference>